<dbReference type="SFLD" id="SFLDG01200">
    <property type="entry name" value="SUF1.1"/>
    <property type="match status" value="1"/>
</dbReference>
<keyword evidence="5" id="KW-1185">Reference proteome</keyword>
<dbReference type="AlphaFoldDB" id="A0AAD7UAU8"/>
<comment type="similarity">
    <text evidence="1">Belongs to the FAX family.</text>
</comment>
<dbReference type="Pfam" id="PF17171">
    <property type="entry name" value="GST_C_6"/>
    <property type="match status" value="1"/>
</dbReference>
<evidence type="ECO:0000259" key="3">
    <source>
        <dbReference type="Pfam" id="PF17172"/>
    </source>
</evidence>
<feature type="domain" description="Thioredoxin-like fold" evidence="3">
    <location>
        <begin position="24"/>
        <end position="120"/>
    </location>
</feature>
<proteinExistence type="inferred from homology"/>
<dbReference type="PANTHER" id="PTHR12289">
    <property type="entry name" value="METAXIN RELATED"/>
    <property type="match status" value="1"/>
</dbReference>
<gene>
    <name evidence="4" type="ORF">CTAYLR_008193</name>
</gene>
<dbReference type="InterPro" id="IPR026928">
    <property type="entry name" value="FAX/IsoI-like"/>
</dbReference>
<evidence type="ECO:0000259" key="2">
    <source>
        <dbReference type="Pfam" id="PF17171"/>
    </source>
</evidence>
<dbReference type="InterPro" id="IPR040079">
    <property type="entry name" value="Glutathione_S-Trfase"/>
</dbReference>
<dbReference type="SFLD" id="SFLDS00019">
    <property type="entry name" value="Glutathione_Transferase_(cytos"/>
    <property type="match status" value="1"/>
</dbReference>
<dbReference type="PANTHER" id="PTHR12289:SF41">
    <property type="entry name" value="FAILED AXON CONNECTIONS-RELATED"/>
    <property type="match status" value="1"/>
</dbReference>
<name>A0AAD7UAU8_9STRA</name>
<reference evidence="4" key="1">
    <citation type="submission" date="2023-01" db="EMBL/GenBank/DDBJ databases">
        <title>Metagenome sequencing of chrysophaentin producing Chrysophaeum taylorii.</title>
        <authorList>
            <person name="Davison J."/>
            <person name="Bewley C."/>
        </authorList>
    </citation>
    <scope>NUCLEOTIDE SEQUENCE</scope>
    <source>
        <strain evidence="4">NIES-1699</strain>
    </source>
</reference>
<dbReference type="SFLD" id="SFLDG01180">
    <property type="entry name" value="SUF1"/>
    <property type="match status" value="1"/>
</dbReference>
<comment type="caution">
    <text evidence="4">The sequence shown here is derived from an EMBL/GenBank/DDBJ whole genome shotgun (WGS) entry which is preliminary data.</text>
</comment>
<dbReference type="SUPFAM" id="SSF47616">
    <property type="entry name" value="GST C-terminal domain-like"/>
    <property type="match status" value="1"/>
</dbReference>
<dbReference type="InterPro" id="IPR050931">
    <property type="entry name" value="Mito_Protein_Transport_Metaxin"/>
</dbReference>
<accession>A0AAD7UAU8</accession>
<dbReference type="Proteomes" id="UP001230188">
    <property type="component" value="Unassembled WGS sequence"/>
</dbReference>
<dbReference type="InterPro" id="IPR012336">
    <property type="entry name" value="Thioredoxin-like_fold"/>
</dbReference>
<sequence length="255" mass="28119">MSHLSIMVFPNPADEVARSANPSPFCVKLELYCKAASVPYDKPKLAAGDMGPTGKLPYAKFTSTDVVSDSAVIIARLIKDGFELDADLEEAQKVQARLIATMCEDKLYFTIVYFAWQVDANWPGTRAEFFSSVPCVLRGFISKQARKGLVGALRGQGMGRRPKDEVVDLGKQVIDDLSFLLGDKRNFFDTPKITTADVVVYAMLERLVFADLAVNPIGEYVKTKPTLMAFISSIAEQYFPEYHANQQKALAPSSS</sequence>
<evidence type="ECO:0000313" key="4">
    <source>
        <dbReference type="EMBL" id="KAJ8600577.1"/>
    </source>
</evidence>
<evidence type="ECO:0008006" key="6">
    <source>
        <dbReference type="Google" id="ProtNLM"/>
    </source>
</evidence>
<dbReference type="InterPro" id="IPR036282">
    <property type="entry name" value="Glutathione-S-Trfase_C_sf"/>
</dbReference>
<dbReference type="EMBL" id="JAQMWT010000495">
    <property type="protein sequence ID" value="KAJ8600577.1"/>
    <property type="molecule type" value="Genomic_DNA"/>
</dbReference>
<feature type="domain" description="Metaxin glutathione S-transferase" evidence="2">
    <location>
        <begin position="171"/>
        <end position="233"/>
    </location>
</feature>
<protein>
    <recommendedName>
        <fullName evidence="6">Glutathione S-transferase</fullName>
    </recommendedName>
</protein>
<dbReference type="Pfam" id="PF17172">
    <property type="entry name" value="GST_N_4"/>
    <property type="match status" value="1"/>
</dbReference>
<evidence type="ECO:0000313" key="5">
    <source>
        <dbReference type="Proteomes" id="UP001230188"/>
    </source>
</evidence>
<dbReference type="GO" id="GO:0005737">
    <property type="term" value="C:cytoplasm"/>
    <property type="evidence" value="ECO:0007669"/>
    <property type="project" value="TreeGrafter"/>
</dbReference>
<dbReference type="InterPro" id="IPR033468">
    <property type="entry name" value="Metaxin_GST"/>
</dbReference>
<organism evidence="4 5">
    <name type="scientific">Chrysophaeum taylorii</name>
    <dbReference type="NCBI Taxonomy" id="2483200"/>
    <lineage>
        <taxon>Eukaryota</taxon>
        <taxon>Sar</taxon>
        <taxon>Stramenopiles</taxon>
        <taxon>Ochrophyta</taxon>
        <taxon>Pelagophyceae</taxon>
        <taxon>Pelagomonadales</taxon>
        <taxon>Pelagomonadaceae</taxon>
        <taxon>Chrysophaeum</taxon>
    </lineage>
</organism>
<evidence type="ECO:0000256" key="1">
    <source>
        <dbReference type="ARBA" id="ARBA00006475"/>
    </source>
</evidence>